<dbReference type="OrthoDB" id="370073at2"/>
<keyword evidence="3" id="KW-1185">Reference proteome</keyword>
<feature type="compositionally biased region" description="Basic and acidic residues" evidence="1">
    <location>
        <begin position="1"/>
        <end position="11"/>
    </location>
</feature>
<gene>
    <name evidence="2" type="ORF">FSW04_13460</name>
</gene>
<sequence>MSPPDDDRPGDGDGPPGEAPPPVAQDGDGDEDGAAADLAFVTAAAAGGEGGLAADDLFLTGPGFGTVRFARSTGSRSAPAVASARAILRSRMPSIYQDDDFTMRFLEALEQSLDPIVGLLDALPAHFSPDLAPADVLELVTSWLGLELNESQPTSERREIVRNAAGLGRARGTRRGLELALALGFPEFPFRVEEAGGVAWAVDPEALEPAPAPSFVVYCDTPIPQERQAAVARLIERVKPAHVAYRLRVRQAR</sequence>
<protein>
    <recommendedName>
        <fullName evidence="4">Phage tail protein</fullName>
    </recommendedName>
</protein>
<name>A0A5B8U5S8_9ACTN</name>
<accession>A0A5B8U5S8</accession>
<feature type="region of interest" description="Disordered" evidence="1">
    <location>
        <begin position="1"/>
        <end position="35"/>
    </location>
</feature>
<dbReference type="InterPro" id="IPR006521">
    <property type="entry name" value="Tail_protein_I"/>
</dbReference>
<evidence type="ECO:0008006" key="4">
    <source>
        <dbReference type="Google" id="ProtNLM"/>
    </source>
</evidence>
<dbReference type="InterPro" id="IPR011748">
    <property type="entry name" value="Unchr_phage_tail-like"/>
</dbReference>
<dbReference type="NCBIfam" id="TIGR02242">
    <property type="entry name" value="tail_TIGR02242"/>
    <property type="match status" value="1"/>
</dbReference>
<evidence type="ECO:0000313" key="3">
    <source>
        <dbReference type="Proteomes" id="UP000321805"/>
    </source>
</evidence>
<evidence type="ECO:0000256" key="1">
    <source>
        <dbReference type="SAM" id="MobiDB-lite"/>
    </source>
</evidence>
<dbReference type="EMBL" id="CP042430">
    <property type="protein sequence ID" value="QEC48476.1"/>
    <property type="molecule type" value="Genomic_DNA"/>
</dbReference>
<proteinExistence type="predicted"/>
<dbReference type="RefSeq" id="WP_146920051.1">
    <property type="nucleotide sequence ID" value="NZ_CP042430.1"/>
</dbReference>
<dbReference type="Pfam" id="PF09684">
    <property type="entry name" value="Tail_P2_I"/>
    <property type="match status" value="1"/>
</dbReference>
<organism evidence="2 3">
    <name type="scientific">Baekduia soli</name>
    <dbReference type="NCBI Taxonomy" id="496014"/>
    <lineage>
        <taxon>Bacteria</taxon>
        <taxon>Bacillati</taxon>
        <taxon>Actinomycetota</taxon>
        <taxon>Thermoleophilia</taxon>
        <taxon>Solirubrobacterales</taxon>
        <taxon>Baekduiaceae</taxon>
        <taxon>Baekduia</taxon>
    </lineage>
</organism>
<evidence type="ECO:0000313" key="2">
    <source>
        <dbReference type="EMBL" id="QEC48476.1"/>
    </source>
</evidence>
<dbReference type="Proteomes" id="UP000321805">
    <property type="component" value="Chromosome"/>
</dbReference>
<reference evidence="2 3" key="1">
    <citation type="journal article" date="2018" name="J. Microbiol.">
        <title>Baekduia soli gen. nov., sp. nov., a novel bacterium isolated from the soil of Baekdu Mountain and proposal of a novel family name, Baekduiaceae fam. nov.</title>
        <authorList>
            <person name="An D.S."/>
            <person name="Siddiqi M.Z."/>
            <person name="Kim K.H."/>
            <person name="Yu H.S."/>
            <person name="Im W.T."/>
        </authorList>
    </citation>
    <scope>NUCLEOTIDE SEQUENCE [LARGE SCALE GENOMIC DNA]</scope>
    <source>
        <strain evidence="2 3">BR7-21</strain>
    </source>
</reference>
<dbReference type="KEGG" id="bsol:FSW04_13460"/>
<dbReference type="AlphaFoldDB" id="A0A5B8U5S8"/>